<dbReference type="EMBL" id="CM051398">
    <property type="protein sequence ID" value="KAJ4717787.1"/>
    <property type="molecule type" value="Genomic_DNA"/>
</dbReference>
<dbReference type="Proteomes" id="UP001164539">
    <property type="component" value="Chromosome 5"/>
</dbReference>
<keyword evidence="2" id="KW-1185">Reference proteome</keyword>
<accession>A0ACC1Y242</accession>
<proteinExistence type="predicted"/>
<organism evidence="1 2">
    <name type="scientific">Melia azedarach</name>
    <name type="common">Chinaberry tree</name>
    <dbReference type="NCBI Taxonomy" id="155640"/>
    <lineage>
        <taxon>Eukaryota</taxon>
        <taxon>Viridiplantae</taxon>
        <taxon>Streptophyta</taxon>
        <taxon>Embryophyta</taxon>
        <taxon>Tracheophyta</taxon>
        <taxon>Spermatophyta</taxon>
        <taxon>Magnoliopsida</taxon>
        <taxon>eudicotyledons</taxon>
        <taxon>Gunneridae</taxon>
        <taxon>Pentapetalae</taxon>
        <taxon>rosids</taxon>
        <taxon>malvids</taxon>
        <taxon>Sapindales</taxon>
        <taxon>Meliaceae</taxon>
        <taxon>Melia</taxon>
    </lineage>
</organism>
<reference evidence="1 2" key="1">
    <citation type="journal article" date="2023" name="Science">
        <title>Complex scaffold remodeling in plant triterpene biosynthesis.</title>
        <authorList>
            <person name="De La Pena R."/>
            <person name="Hodgson H."/>
            <person name="Liu J.C."/>
            <person name="Stephenson M.J."/>
            <person name="Martin A.C."/>
            <person name="Owen C."/>
            <person name="Harkess A."/>
            <person name="Leebens-Mack J."/>
            <person name="Jimenez L.E."/>
            <person name="Osbourn A."/>
            <person name="Sattely E.S."/>
        </authorList>
    </citation>
    <scope>NUCLEOTIDE SEQUENCE [LARGE SCALE GENOMIC DNA]</scope>
    <source>
        <strain evidence="2">cv. JPN11</strain>
        <tissue evidence="1">Leaf</tissue>
    </source>
</reference>
<evidence type="ECO:0000313" key="2">
    <source>
        <dbReference type="Proteomes" id="UP001164539"/>
    </source>
</evidence>
<sequence length="1266" mass="144790">MAEIAVTIAIELARHLVSPIGRPISYVRNYKTNFENLKGQVIMLEDVRTNIQRSVHEAIRKGEVIEEVVKRWLSRANEIIDEEAETFLVYEEAAAKKQCFKGSCPDLKTRYHLSKKAVMQLQAVAELREEGRMLDAISYPIIINDPRLYNQDFIPFKSRISILNDILAAINDPNVSIIGIYGMSGVGKTELAKDVARQVERRRLSDLVVFAVLSKSPDTKKIQEEIADQLGLKFSEETVSGRAARLYARLQKGKQILVILDNIWAPLDLQEVGIFRGDYHGRCKVLLTGKTVDVLSDMNSQMNFCVGILDDEEAWFMFAKMAGYHIEGTEFKPIATKIVKECVGLPISIVAVANVLRNKGLFEWKEALRQLRRRSLDTDQDISIELSYNFLGSDQLKETFLLIGYTYMKSIDFLLIKLKDSHLLLDNNTDDGDFSMNDVIRKVSMSITHRKYQVFAASNVANDQWEWPDENLLKSHSSIVLDNVKIGELPEVLECPQLHLFSVRPQDLSLQIPDNFFRSMAKLRVLRLTDMHLSSLPSSLRFLTNLRTLCLYFCKLDKIAVIGALKKLEILCLRGSDIKHLPEEVGLLTQLKLLDLRNCMELAIIPPNLISHLSHLEELYLGIFAEWEMEGLNNERRNASLDELKNLSNLTSLEICIKDANTLPRDLLFRNLERYKIMIGNWWEWKVTSAEISRKFQLKFSNADICFNDGHIMQLKGIEDLCLEGLQDMKTILFGLDREGFPQLKYLRIETNPNLLCIVDSVDSVTRKAFPLLESLFLKDLINLEKICHGQLTAESFCNLRKINVDKCDILRNILSFSVAKGLQQLQTIQVTSCKTMEEIFSVEREDETNKSSEVIDIIELSQLRSLTINSLPQLRTFYCSILKTPSLSQQRQDESMADMRRNEIILEDNIDVPGILFNEKQLVLPNLENLELCEINVERIWQDHDAALSSGYQNLTRLIIRGCGNLRFLCSSSIASGFVQLQHLEICECPLLEEIVVVNERKDLVFPQVEFLKMENLESLRKFFLGDYIEFSSLKELKIIGCPELKEFMVKNISTDLIETPSPFFNKKTVFPSLEQIEISHMDNLEMIWHNQLTEVSFCKLKSMKIEYCDKLRTLFPQNFRKFLRLESLSVNYCGSLEVIFDLEGPKFEKTPRAVSQLSELDICGLPGLKHIWNKDPKQIFSFQKLNMVSIVKCNRLKHVFPASIACSISQLESLNVSSCGVMAIVFVAEEGYKPNHRLVFPRVASLALCDLPNLTSFFSRNSGG</sequence>
<gene>
    <name evidence="1" type="ORF">OWV82_009566</name>
</gene>
<protein>
    <submittedName>
        <fullName evidence="1">Disease resistance protein</fullName>
    </submittedName>
</protein>
<comment type="caution">
    <text evidence="1">The sequence shown here is derived from an EMBL/GenBank/DDBJ whole genome shotgun (WGS) entry which is preliminary data.</text>
</comment>
<name>A0ACC1Y242_MELAZ</name>
<evidence type="ECO:0000313" key="1">
    <source>
        <dbReference type="EMBL" id="KAJ4717787.1"/>
    </source>
</evidence>